<keyword evidence="3" id="KW-0378">Hydrolase</keyword>
<reference evidence="4" key="1">
    <citation type="journal article" date="2019" name="Int. J. Syst. Evol. Microbiol.">
        <title>The Global Catalogue of Microorganisms (GCM) 10K type strain sequencing project: providing services to taxonomists for standard genome sequencing and annotation.</title>
        <authorList>
            <consortium name="The Broad Institute Genomics Platform"/>
            <consortium name="The Broad Institute Genome Sequencing Center for Infectious Disease"/>
            <person name="Wu L."/>
            <person name="Ma J."/>
        </authorList>
    </citation>
    <scope>NUCLEOTIDE SEQUENCE [LARGE SCALE GENOMIC DNA]</scope>
    <source>
        <strain evidence="4">DT72</strain>
    </source>
</reference>
<comment type="caution">
    <text evidence="3">The sequence shown here is derived from an EMBL/GenBank/DDBJ whole genome shotgun (WGS) entry which is preliminary data.</text>
</comment>
<evidence type="ECO:0000313" key="3">
    <source>
        <dbReference type="EMBL" id="MFD1815506.1"/>
    </source>
</evidence>
<evidence type="ECO:0000256" key="1">
    <source>
        <dbReference type="SAM" id="Phobius"/>
    </source>
</evidence>
<keyword evidence="3" id="KW-0255">Endonuclease</keyword>
<feature type="transmembrane region" description="Helical" evidence="1">
    <location>
        <begin position="48"/>
        <end position="73"/>
    </location>
</feature>
<dbReference type="InterPro" id="IPR036691">
    <property type="entry name" value="Endo/exonu/phosph_ase_sf"/>
</dbReference>
<keyword evidence="3" id="KW-0540">Nuclease</keyword>
<keyword evidence="4" id="KW-1185">Reference proteome</keyword>
<accession>A0ABW4PC06</accession>
<name>A0ABW4PC06_9NOCA</name>
<gene>
    <name evidence="3" type="ORF">ACFSJG_25085</name>
</gene>
<evidence type="ECO:0000313" key="4">
    <source>
        <dbReference type="Proteomes" id="UP001597286"/>
    </source>
</evidence>
<protein>
    <submittedName>
        <fullName evidence="3">Endonuclease/exonuclease/phosphatase family protein</fullName>
    </submittedName>
</protein>
<dbReference type="InterPro" id="IPR005135">
    <property type="entry name" value="Endo/exonuclease/phosphatase"/>
</dbReference>
<dbReference type="EMBL" id="JBHUFB010000021">
    <property type="protein sequence ID" value="MFD1815506.1"/>
    <property type="molecule type" value="Genomic_DNA"/>
</dbReference>
<keyword evidence="1" id="KW-0812">Transmembrane</keyword>
<dbReference type="Gene3D" id="3.60.10.10">
    <property type="entry name" value="Endonuclease/exonuclease/phosphatase"/>
    <property type="match status" value="1"/>
</dbReference>
<dbReference type="GO" id="GO:0004519">
    <property type="term" value="F:endonuclease activity"/>
    <property type="evidence" value="ECO:0007669"/>
    <property type="project" value="UniProtKB-KW"/>
</dbReference>
<evidence type="ECO:0000259" key="2">
    <source>
        <dbReference type="Pfam" id="PF03372"/>
    </source>
</evidence>
<keyword evidence="1" id="KW-0472">Membrane</keyword>
<proteinExistence type="predicted"/>
<keyword evidence="1" id="KW-1133">Transmembrane helix</keyword>
<organism evidence="3 4">
    <name type="scientific">Rhodococcus gannanensis</name>
    <dbReference type="NCBI Taxonomy" id="1960308"/>
    <lineage>
        <taxon>Bacteria</taxon>
        <taxon>Bacillati</taxon>
        <taxon>Actinomycetota</taxon>
        <taxon>Actinomycetes</taxon>
        <taxon>Mycobacteriales</taxon>
        <taxon>Nocardiaceae</taxon>
        <taxon>Rhodococcus</taxon>
    </lineage>
</organism>
<feature type="transmembrane region" description="Helical" evidence="1">
    <location>
        <begin position="21"/>
        <end position="42"/>
    </location>
</feature>
<sequence length="336" mass="35481">MSTAPDEVSPSRSRGRRARRVAVAIGWAALAGAVVGVTAHLMTVTSPLVVVAASAAPYLLFGSVVAVLVFLAVRHWAGLAVATAVAVAAAWTQAPLYLGGGAAAGDELVVMQANIEFGKGDPDSVVAQVRSRYVDILAVEELTDSALAGLDDAGLGDLLPYRYVRPAASGADGSGMWSRYPLTDRVEYPDFVMAALSARVVLPGDRSLTMFVAHPLPPWPRHQTPIWADELSRLHTILDGLRSRNDMVLMAADFNATWDHAQFRALLGDGVHDAAEQAGAGVLRTYPTDRSLPPLLSIDRILVSGATATEVDAVDLPGADHRGVVARIAIPDWSAR</sequence>
<dbReference type="RefSeq" id="WP_378487966.1">
    <property type="nucleotide sequence ID" value="NZ_JBHUFB010000021.1"/>
</dbReference>
<dbReference type="Proteomes" id="UP001597286">
    <property type="component" value="Unassembled WGS sequence"/>
</dbReference>
<dbReference type="Pfam" id="PF03372">
    <property type="entry name" value="Exo_endo_phos"/>
    <property type="match status" value="1"/>
</dbReference>
<dbReference type="SUPFAM" id="SSF56219">
    <property type="entry name" value="DNase I-like"/>
    <property type="match status" value="1"/>
</dbReference>
<feature type="domain" description="Endonuclease/exonuclease/phosphatase" evidence="2">
    <location>
        <begin position="111"/>
        <end position="319"/>
    </location>
</feature>